<evidence type="ECO:0000313" key="3">
    <source>
        <dbReference type="Proteomes" id="UP001304071"/>
    </source>
</evidence>
<dbReference type="InterPro" id="IPR007560">
    <property type="entry name" value="Restrct_endonuc_IV_Mrr"/>
</dbReference>
<dbReference type="GO" id="GO:0004519">
    <property type="term" value="F:endonuclease activity"/>
    <property type="evidence" value="ECO:0007669"/>
    <property type="project" value="UniProtKB-KW"/>
</dbReference>
<keyword evidence="3" id="KW-1185">Reference proteome</keyword>
<name>A0ABZ0Q9G7_9VIBR</name>
<keyword evidence="2" id="KW-0540">Nuclease</keyword>
<gene>
    <name evidence="2" type="ORF">R8Z52_09780</name>
</gene>
<dbReference type="RefSeq" id="WP_261896016.1">
    <property type="nucleotide sequence ID" value="NZ_AP024895.1"/>
</dbReference>
<protein>
    <submittedName>
        <fullName evidence="2">Restriction endonuclease</fullName>
    </submittedName>
</protein>
<feature type="domain" description="Restriction endonuclease type IV Mrr" evidence="1">
    <location>
        <begin position="9"/>
        <end position="115"/>
    </location>
</feature>
<accession>A0ABZ0Q9G7</accession>
<evidence type="ECO:0000313" key="2">
    <source>
        <dbReference type="EMBL" id="WPC72427.1"/>
    </source>
</evidence>
<organism evidence="2 3">
    <name type="scientific">Vibrio porteresiae DSM 19223</name>
    <dbReference type="NCBI Taxonomy" id="1123496"/>
    <lineage>
        <taxon>Bacteria</taxon>
        <taxon>Pseudomonadati</taxon>
        <taxon>Pseudomonadota</taxon>
        <taxon>Gammaproteobacteria</taxon>
        <taxon>Vibrionales</taxon>
        <taxon>Vibrionaceae</taxon>
        <taxon>Vibrio</taxon>
    </lineage>
</organism>
<sequence>MKNKHIADWKQYEWLVTKILHDEYSSPTVTVLGDSRITGEYSERSRQIDILIRNGTVTTIVECKHYNKPVDVKAAEAFMSMMNDVGANFGILISSNGFTSSVSKRIREFGDRIKLESLNWIDAYKTSFVEESYGKMTDICPHCFEPKDKGRAVPGLLCWQHGLGIIQNGKVSIGSVGKCLKCGCHTVYCDSCGWVTVAEHEEPCCELRDIFFEYGAKET</sequence>
<dbReference type="Proteomes" id="UP001304071">
    <property type="component" value="Chromosome 1"/>
</dbReference>
<dbReference type="EMBL" id="CP138203">
    <property type="protein sequence ID" value="WPC72427.1"/>
    <property type="molecule type" value="Genomic_DNA"/>
</dbReference>
<evidence type="ECO:0000259" key="1">
    <source>
        <dbReference type="Pfam" id="PF04471"/>
    </source>
</evidence>
<keyword evidence="2" id="KW-0255">Endonuclease</keyword>
<dbReference type="SUPFAM" id="SSF52980">
    <property type="entry name" value="Restriction endonuclease-like"/>
    <property type="match status" value="1"/>
</dbReference>
<keyword evidence="2" id="KW-0378">Hydrolase</keyword>
<reference evidence="2 3" key="1">
    <citation type="submission" date="2023-11" db="EMBL/GenBank/DDBJ databases">
        <title>Plant-associative lifestyle of Vibrio porteresiae and its evolutionary dynamics.</title>
        <authorList>
            <person name="Rameshkumar N."/>
            <person name="Kirti K."/>
        </authorList>
    </citation>
    <scope>NUCLEOTIDE SEQUENCE [LARGE SCALE GENOMIC DNA]</scope>
    <source>
        <strain evidence="2 3">MSSRF30</strain>
    </source>
</reference>
<dbReference type="InterPro" id="IPR011335">
    <property type="entry name" value="Restrct_endonuc-II-like"/>
</dbReference>
<dbReference type="Gene3D" id="3.40.1350.10">
    <property type="match status" value="1"/>
</dbReference>
<dbReference type="InterPro" id="IPR011856">
    <property type="entry name" value="tRNA_endonuc-like_dom_sf"/>
</dbReference>
<proteinExistence type="predicted"/>
<dbReference type="Pfam" id="PF04471">
    <property type="entry name" value="Mrr_cat"/>
    <property type="match status" value="1"/>
</dbReference>